<evidence type="ECO:0000313" key="2">
    <source>
        <dbReference type="Proteomes" id="UP001189624"/>
    </source>
</evidence>
<dbReference type="Gramene" id="rna-AYBTSS11_LOCUS20789">
    <property type="protein sequence ID" value="CAJ1965340.1"/>
    <property type="gene ID" value="gene-AYBTSS11_LOCUS20789"/>
</dbReference>
<name>A0AA86SMD0_9FABA</name>
<sequence length="76" mass="8695">MKQKRNPTDWIQGHTVKLYKSRHVKDKSVRGRDLCEKDKSTSAVTSSLQLAVADSKLIGPSSDLLEKDHQYYKFSD</sequence>
<accession>A0AA86SMD0</accession>
<reference evidence="1" key="1">
    <citation type="submission" date="2023-10" db="EMBL/GenBank/DDBJ databases">
        <authorList>
            <person name="Domelevo Entfellner J.-B."/>
        </authorList>
    </citation>
    <scope>NUCLEOTIDE SEQUENCE</scope>
</reference>
<dbReference type="EMBL" id="OY731403">
    <property type="protein sequence ID" value="CAJ1965340.1"/>
    <property type="molecule type" value="Genomic_DNA"/>
</dbReference>
<gene>
    <name evidence="1" type="ORF">AYBTSS11_LOCUS20789</name>
</gene>
<organism evidence="1 2">
    <name type="scientific">Sphenostylis stenocarpa</name>
    <dbReference type="NCBI Taxonomy" id="92480"/>
    <lineage>
        <taxon>Eukaryota</taxon>
        <taxon>Viridiplantae</taxon>
        <taxon>Streptophyta</taxon>
        <taxon>Embryophyta</taxon>
        <taxon>Tracheophyta</taxon>
        <taxon>Spermatophyta</taxon>
        <taxon>Magnoliopsida</taxon>
        <taxon>eudicotyledons</taxon>
        <taxon>Gunneridae</taxon>
        <taxon>Pentapetalae</taxon>
        <taxon>rosids</taxon>
        <taxon>fabids</taxon>
        <taxon>Fabales</taxon>
        <taxon>Fabaceae</taxon>
        <taxon>Papilionoideae</taxon>
        <taxon>50 kb inversion clade</taxon>
        <taxon>NPAAA clade</taxon>
        <taxon>indigoferoid/millettioid clade</taxon>
        <taxon>Phaseoleae</taxon>
        <taxon>Sphenostylis</taxon>
    </lineage>
</organism>
<dbReference type="AlphaFoldDB" id="A0AA86SMD0"/>
<dbReference type="Proteomes" id="UP001189624">
    <property type="component" value="Chromosome 6"/>
</dbReference>
<protein>
    <submittedName>
        <fullName evidence="1">Uncharacterized protein</fullName>
    </submittedName>
</protein>
<keyword evidence="2" id="KW-1185">Reference proteome</keyword>
<proteinExistence type="predicted"/>
<evidence type="ECO:0000313" key="1">
    <source>
        <dbReference type="EMBL" id="CAJ1965340.1"/>
    </source>
</evidence>